<dbReference type="RefSeq" id="WP_143266888.1">
    <property type="nucleotide sequence ID" value="NZ_FXAK01000008.1"/>
</dbReference>
<name>A0A1X7HJ55_9PROT</name>
<protein>
    <recommendedName>
        <fullName evidence="3">WD40 repeat domain-containing protein</fullName>
    </recommendedName>
</protein>
<dbReference type="EMBL" id="FXAK01000008">
    <property type="protein sequence ID" value="SMF86657.1"/>
    <property type="molecule type" value="Genomic_DNA"/>
</dbReference>
<proteinExistence type="predicted"/>
<dbReference type="AlphaFoldDB" id="A0A1X7HJ55"/>
<dbReference type="PROSITE" id="PS51257">
    <property type="entry name" value="PROKAR_LIPOPROTEIN"/>
    <property type="match status" value="1"/>
</dbReference>
<evidence type="ECO:0000313" key="2">
    <source>
        <dbReference type="Proteomes" id="UP000192936"/>
    </source>
</evidence>
<reference evidence="1 2" key="1">
    <citation type="submission" date="2017-04" db="EMBL/GenBank/DDBJ databases">
        <authorList>
            <person name="Afonso C.L."/>
            <person name="Miller P.J."/>
            <person name="Scott M.A."/>
            <person name="Spackman E."/>
            <person name="Goraichik I."/>
            <person name="Dimitrov K.M."/>
            <person name="Suarez D.L."/>
            <person name="Swayne D.E."/>
        </authorList>
    </citation>
    <scope>NUCLEOTIDE SEQUENCE [LARGE SCALE GENOMIC DNA]</scope>
    <source>
        <strain evidence="1 2">A2P</strain>
    </source>
</reference>
<accession>A0A1X7HJ55</accession>
<sequence>MRSSSHSRPASLGRGRLLVVTLAALAGLSACAGFEPDYRKPGAQRLTGPEVSTLLGGHTLSIVNARGKSYMNRFSKDGSIVISGSKGNEYGQWTVSGDRYCLTLDIDPRQQCMEIYKLPDGRYQMVNADGTLRNTFTVD</sequence>
<organism evidence="1 2">
    <name type="scientific">Azospirillum oryzae</name>
    <dbReference type="NCBI Taxonomy" id="286727"/>
    <lineage>
        <taxon>Bacteria</taxon>
        <taxon>Pseudomonadati</taxon>
        <taxon>Pseudomonadota</taxon>
        <taxon>Alphaproteobacteria</taxon>
        <taxon>Rhodospirillales</taxon>
        <taxon>Azospirillaceae</taxon>
        <taxon>Azospirillum</taxon>
    </lineage>
</organism>
<dbReference type="OrthoDB" id="7304934at2"/>
<gene>
    <name evidence="1" type="ORF">SAMN02982917_6021</name>
</gene>
<evidence type="ECO:0008006" key="3">
    <source>
        <dbReference type="Google" id="ProtNLM"/>
    </source>
</evidence>
<dbReference type="Proteomes" id="UP000192936">
    <property type="component" value="Unassembled WGS sequence"/>
</dbReference>
<evidence type="ECO:0000313" key="1">
    <source>
        <dbReference type="EMBL" id="SMF86657.1"/>
    </source>
</evidence>